<dbReference type="HAMAP" id="MF_00148">
    <property type="entry name" value="UDG"/>
    <property type="match status" value="1"/>
</dbReference>
<evidence type="ECO:0000313" key="8">
    <source>
        <dbReference type="EMBL" id="KAG9510221.1"/>
    </source>
</evidence>
<evidence type="ECO:0000313" key="9">
    <source>
        <dbReference type="Proteomes" id="UP000825002"/>
    </source>
</evidence>
<dbReference type="InterPro" id="IPR005122">
    <property type="entry name" value="Uracil-DNA_glycosylase-like"/>
</dbReference>
<comment type="caution">
    <text evidence="8">The sequence shown here is derived from an EMBL/GenBank/DDBJ whole genome shotgun (WGS) entry which is preliminary data.</text>
</comment>
<name>A0ABQ7S9Z6_9ACAR</name>
<accession>A0ABQ7S9Z6</accession>
<gene>
    <name evidence="8" type="primary">UNG</name>
    <name evidence="8" type="ORF">GZH46_01244</name>
</gene>
<evidence type="ECO:0000256" key="2">
    <source>
        <dbReference type="ARBA" id="ARBA00022763"/>
    </source>
</evidence>
<keyword evidence="9" id="KW-1185">Reference proteome</keyword>
<feature type="non-terminal residue" evidence="8">
    <location>
        <position position="1"/>
    </location>
</feature>
<feature type="transmembrane region" description="Helical" evidence="6">
    <location>
        <begin position="415"/>
        <end position="439"/>
    </location>
</feature>
<dbReference type="SUPFAM" id="SSF52141">
    <property type="entry name" value="Uracil-DNA glycosylase-like"/>
    <property type="match status" value="1"/>
</dbReference>
<dbReference type="InterPro" id="IPR036895">
    <property type="entry name" value="Uracil-DNA_glycosylase-like_sf"/>
</dbReference>
<dbReference type="NCBIfam" id="NF003589">
    <property type="entry name" value="PRK05254.1-2"/>
    <property type="match status" value="1"/>
</dbReference>
<sequence>QTLLKYTTKAHPTNVNVSNMGPSWARALQDEFNKSYFRDLEKFVTEQRAKCTVYPPVDQVYTWTLNHDIRGTRVVILGQDPYHGPRQAHGLSFSVSKGMRPPPSLINIYKELESDIPGFVAPNHGDLTGWSKQGVLLLNACLTVEAGKPNSHANKGWERFTDAIISWISKNSPNIVVFLLWGAYAGKKESLIARRHVVLKCAHPSPLSVHRGFFGCKHFSKANEALPSHHNSTIMDTQVEIGHQQASKENNGHVDRSHNNRCPITTHFALHNKSNTNGTSNNQMMITKQNDIMSLIMDSRAQLTDNDVRLAKRRVFGFLSIKLSIGFALCRLASMAVNHHYNDHCFAVGHLVPMDSSTPLGNAHLLNGDHQVYHIDNVGPGHGFMVELYLAIMFDHVLNTVNSTVITNFNTLQHVVYMLSPTPLIIGFPIIWHVALTFLKNL</sequence>
<dbReference type="NCBIfam" id="NF003588">
    <property type="entry name" value="PRK05254.1-1"/>
    <property type="match status" value="1"/>
</dbReference>
<evidence type="ECO:0000256" key="6">
    <source>
        <dbReference type="SAM" id="Phobius"/>
    </source>
</evidence>
<dbReference type="CDD" id="cd10027">
    <property type="entry name" value="UDG-F1-like"/>
    <property type="match status" value="1"/>
</dbReference>
<dbReference type="SMART" id="SM00986">
    <property type="entry name" value="UDG"/>
    <property type="match status" value="1"/>
</dbReference>
<organism evidence="8 9">
    <name type="scientific">Fragariocoptes setiger</name>
    <dbReference type="NCBI Taxonomy" id="1670756"/>
    <lineage>
        <taxon>Eukaryota</taxon>
        <taxon>Metazoa</taxon>
        <taxon>Ecdysozoa</taxon>
        <taxon>Arthropoda</taxon>
        <taxon>Chelicerata</taxon>
        <taxon>Arachnida</taxon>
        <taxon>Acari</taxon>
        <taxon>Acariformes</taxon>
        <taxon>Trombidiformes</taxon>
        <taxon>Prostigmata</taxon>
        <taxon>Eupodina</taxon>
        <taxon>Eriophyoidea</taxon>
        <taxon>Phytoptidae</taxon>
        <taxon>Fragariocoptes</taxon>
    </lineage>
</organism>
<dbReference type="NCBIfam" id="NF003592">
    <property type="entry name" value="PRK05254.1-5"/>
    <property type="match status" value="1"/>
</dbReference>
<evidence type="ECO:0000259" key="7">
    <source>
        <dbReference type="SMART" id="SM00986"/>
    </source>
</evidence>
<dbReference type="Proteomes" id="UP000825002">
    <property type="component" value="Unassembled WGS sequence"/>
</dbReference>
<keyword evidence="6" id="KW-0472">Membrane</keyword>
<keyword evidence="2" id="KW-0227">DNA damage</keyword>
<reference evidence="8 9" key="1">
    <citation type="submission" date="2020-10" db="EMBL/GenBank/DDBJ databases">
        <authorList>
            <person name="Klimov P.B."/>
            <person name="Dyachkov S.M."/>
            <person name="Chetverikov P.E."/>
        </authorList>
    </citation>
    <scope>NUCLEOTIDE SEQUENCE [LARGE SCALE GENOMIC DNA]</scope>
    <source>
        <strain evidence="8">BMOC 18-1129-001#AD2665</strain>
        <tissue evidence="8">Entire mites</tissue>
    </source>
</reference>
<dbReference type="PANTHER" id="PTHR11264">
    <property type="entry name" value="URACIL-DNA GLYCOSYLASE"/>
    <property type="match status" value="1"/>
</dbReference>
<dbReference type="PANTHER" id="PTHR11264:SF0">
    <property type="entry name" value="URACIL-DNA GLYCOSYLASE"/>
    <property type="match status" value="1"/>
</dbReference>
<keyword evidence="6" id="KW-1133">Transmembrane helix</keyword>
<evidence type="ECO:0000256" key="5">
    <source>
        <dbReference type="PROSITE-ProRule" id="PRU10072"/>
    </source>
</evidence>
<keyword evidence="6" id="KW-0812">Transmembrane</keyword>
<dbReference type="Gene3D" id="3.40.470.10">
    <property type="entry name" value="Uracil-DNA glycosylase-like domain"/>
    <property type="match status" value="1"/>
</dbReference>
<evidence type="ECO:0000256" key="4">
    <source>
        <dbReference type="ARBA" id="ARBA00023204"/>
    </source>
</evidence>
<dbReference type="EMBL" id="JAIFTH010000201">
    <property type="protein sequence ID" value="KAG9510221.1"/>
    <property type="molecule type" value="Genomic_DNA"/>
</dbReference>
<evidence type="ECO:0000256" key="3">
    <source>
        <dbReference type="ARBA" id="ARBA00022801"/>
    </source>
</evidence>
<keyword evidence="4" id="KW-0234">DNA repair</keyword>
<dbReference type="NCBIfam" id="NF003591">
    <property type="entry name" value="PRK05254.1-4"/>
    <property type="match status" value="1"/>
</dbReference>
<feature type="active site" description="Proton acceptor" evidence="5">
    <location>
        <position position="80"/>
    </location>
</feature>
<keyword evidence="3" id="KW-0378">Hydrolase</keyword>
<dbReference type="PROSITE" id="PS00130">
    <property type="entry name" value="U_DNA_GLYCOSYLASE"/>
    <property type="match status" value="1"/>
</dbReference>
<proteinExistence type="inferred from homology"/>
<dbReference type="SMART" id="SM00987">
    <property type="entry name" value="UreE_C"/>
    <property type="match status" value="1"/>
</dbReference>
<dbReference type="Pfam" id="PF03167">
    <property type="entry name" value="UDG"/>
    <property type="match status" value="1"/>
</dbReference>
<dbReference type="InterPro" id="IPR018085">
    <property type="entry name" value="Ura-DNA_Glyclase_AS"/>
</dbReference>
<comment type="similarity">
    <text evidence="1">Belongs to the uracil-DNA glycosylase (UDG) superfamily. UNG family.</text>
</comment>
<evidence type="ECO:0000256" key="1">
    <source>
        <dbReference type="ARBA" id="ARBA00008184"/>
    </source>
</evidence>
<protein>
    <submittedName>
        <fullName evidence="8">Uracil-DNA glycosylase</fullName>
    </submittedName>
</protein>
<dbReference type="NCBIfam" id="TIGR00628">
    <property type="entry name" value="ung"/>
    <property type="match status" value="1"/>
</dbReference>
<dbReference type="InterPro" id="IPR002043">
    <property type="entry name" value="UDG_fam1"/>
</dbReference>
<feature type="domain" description="Uracil-DNA glycosylase-like" evidence="7">
    <location>
        <begin position="65"/>
        <end position="226"/>
    </location>
</feature>